<dbReference type="AlphaFoldDB" id="G0PAZ3"/>
<dbReference type="HOGENOM" id="CLU_414600_0_0_1"/>
<keyword evidence="3" id="KW-1185">Reference proteome</keyword>
<gene>
    <name evidence="2" type="ORF">CAEBREN_19217</name>
</gene>
<accession>G0PAZ3</accession>
<dbReference type="PANTHER" id="PTHR22744:SF17">
    <property type="entry name" value="BTB DOMAIN-CONTAINING PROTEIN"/>
    <property type="match status" value="1"/>
</dbReference>
<proteinExistence type="predicted"/>
<dbReference type="InterPro" id="IPR011333">
    <property type="entry name" value="SKP1/BTB/POZ_sf"/>
</dbReference>
<dbReference type="SMART" id="SM00225">
    <property type="entry name" value="BTB"/>
    <property type="match status" value="1"/>
</dbReference>
<protein>
    <recommendedName>
        <fullName evidence="1">BTB domain-containing protein</fullName>
    </recommendedName>
</protein>
<evidence type="ECO:0000259" key="1">
    <source>
        <dbReference type="PROSITE" id="PS50097"/>
    </source>
</evidence>
<dbReference type="STRING" id="135651.G0PAZ3"/>
<evidence type="ECO:0000313" key="2">
    <source>
        <dbReference type="EMBL" id="EGT50062.1"/>
    </source>
</evidence>
<dbReference type="InParanoid" id="G0PAZ3"/>
<dbReference type="Pfam" id="PF00651">
    <property type="entry name" value="BTB"/>
    <property type="match status" value="1"/>
</dbReference>
<reference evidence="3" key="1">
    <citation type="submission" date="2011-07" db="EMBL/GenBank/DDBJ databases">
        <authorList>
            <consortium name="Caenorhabditis brenneri Sequencing and Analysis Consortium"/>
            <person name="Wilson R.K."/>
        </authorList>
    </citation>
    <scope>NUCLEOTIDE SEQUENCE [LARGE SCALE GENOMIC DNA]</scope>
    <source>
        <strain evidence="3">PB2801</strain>
    </source>
</reference>
<dbReference type="CDD" id="cd18186">
    <property type="entry name" value="BTB_POZ_ZBTB_KLHL-like"/>
    <property type="match status" value="1"/>
</dbReference>
<dbReference type="PANTHER" id="PTHR22744">
    <property type="entry name" value="HELIX LOOP HELIX PROTEIN 21-RELATED"/>
    <property type="match status" value="1"/>
</dbReference>
<dbReference type="InterPro" id="IPR000210">
    <property type="entry name" value="BTB/POZ_dom"/>
</dbReference>
<feature type="domain" description="BTB" evidence="1">
    <location>
        <begin position="497"/>
        <end position="567"/>
    </location>
</feature>
<evidence type="ECO:0000313" key="3">
    <source>
        <dbReference type="Proteomes" id="UP000008068"/>
    </source>
</evidence>
<dbReference type="EMBL" id="GL380195">
    <property type="protein sequence ID" value="EGT50062.1"/>
    <property type="molecule type" value="Genomic_DNA"/>
</dbReference>
<dbReference type="Proteomes" id="UP000008068">
    <property type="component" value="Unassembled WGS sequence"/>
</dbReference>
<organism evidence="3">
    <name type="scientific">Caenorhabditis brenneri</name>
    <name type="common">Nematode worm</name>
    <dbReference type="NCBI Taxonomy" id="135651"/>
    <lineage>
        <taxon>Eukaryota</taxon>
        <taxon>Metazoa</taxon>
        <taxon>Ecdysozoa</taxon>
        <taxon>Nematoda</taxon>
        <taxon>Chromadorea</taxon>
        <taxon>Rhabditida</taxon>
        <taxon>Rhabditina</taxon>
        <taxon>Rhabditomorpha</taxon>
        <taxon>Rhabditoidea</taxon>
        <taxon>Rhabditidae</taxon>
        <taxon>Peloderinae</taxon>
        <taxon>Caenorhabditis</taxon>
    </lineage>
</organism>
<name>G0PAZ3_CAEBE</name>
<dbReference type="SUPFAM" id="SSF54695">
    <property type="entry name" value="POZ domain"/>
    <property type="match status" value="1"/>
</dbReference>
<dbReference type="PROSITE" id="PS50097">
    <property type="entry name" value="BTB"/>
    <property type="match status" value="1"/>
</dbReference>
<dbReference type="Gene3D" id="3.30.710.10">
    <property type="entry name" value="Potassium Channel Kv1.1, Chain A"/>
    <property type="match status" value="1"/>
</dbReference>
<sequence length="662" mass="78874">MNRSDDQFYDLVFPFRRVFTFEISDLETFKTEGYWARVNCGSYTFYIKVQFFEPTDNKKAYLSSSALHTIDDEKRIPNFRLIDTSHRLRVINKKTGNDHTTYWDQCRYLQTSDHDDCIKYAPFKILDWSTLLNDGFAENGSISFEWQLNIDAKRNQVWPFCNYSWQTLREHRIWGRPCFQKGLKVQTERFEKKIFEDIIDNFCSLVVSNEIEIMLWKVEEKFAPFLAELFFERRTHTKSGEVLFEIFISPPVGSSSYALVDLCRLTRFFCLKFMYDINDQSDLRFKGYLHKIESPVDKFLKPKVENDDIFLIEFPKVEDDGLPQIEVGPVIFFKSSTSDFFRKLRDRDEFEFLRSRRLKIEELFLTFALLIHNCEADQWGNEFINEDTIEDFLLLIKVLDSPEGFRRCDAIMAGMQFENDLKILKLVAQYPLPQMKVIYKKKYQNDFDLRNAMQTDDFFESLPSEFLQDLAKIHHNEIECDITLRYDSSDSNVHVESDQVVISDFKTGEKHVVNKMILALASDYFWMRFLGPHSNRNDKYVVFENGIPKHFATFLNHVYHPTNPITHHNFDALLEMAHRFNAYMLLHKLEKFLVFNENYSLTDKLKYANGFDLAFVLEFCLNSVKCFDDLEKLMKEEHFIQLPTEFKQFVQENIRWRIRTFV</sequence>